<organism evidence="1 2">
    <name type="scientific">Dryococelus australis</name>
    <dbReference type="NCBI Taxonomy" id="614101"/>
    <lineage>
        <taxon>Eukaryota</taxon>
        <taxon>Metazoa</taxon>
        <taxon>Ecdysozoa</taxon>
        <taxon>Arthropoda</taxon>
        <taxon>Hexapoda</taxon>
        <taxon>Insecta</taxon>
        <taxon>Pterygota</taxon>
        <taxon>Neoptera</taxon>
        <taxon>Polyneoptera</taxon>
        <taxon>Phasmatodea</taxon>
        <taxon>Verophasmatodea</taxon>
        <taxon>Anareolatae</taxon>
        <taxon>Phasmatidae</taxon>
        <taxon>Eurycanthinae</taxon>
        <taxon>Dryococelus</taxon>
    </lineage>
</organism>
<keyword evidence="2" id="KW-1185">Reference proteome</keyword>
<dbReference type="Proteomes" id="UP001159363">
    <property type="component" value="Chromosome 5"/>
</dbReference>
<accession>A0ABQ9HBT6</accession>
<name>A0ABQ9HBT6_9NEOP</name>
<reference evidence="1 2" key="1">
    <citation type="submission" date="2023-02" db="EMBL/GenBank/DDBJ databases">
        <title>LHISI_Scaffold_Assembly.</title>
        <authorList>
            <person name="Stuart O.P."/>
            <person name="Cleave R."/>
            <person name="Magrath M.J.L."/>
            <person name="Mikheyev A.S."/>
        </authorList>
    </citation>
    <scope>NUCLEOTIDE SEQUENCE [LARGE SCALE GENOMIC DNA]</scope>
    <source>
        <strain evidence="1">Daus_M_001</strain>
        <tissue evidence="1">Leg muscle</tissue>
    </source>
</reference>
<dbReference type="PANTHER" id="PTHR45749:SF21">
    <property type="entry name" value="DUF4371 DOMAIN-CONTAINING PROTEIN"/>
    <property type="match status" value="1"/>
</dbReference>
<dbReference type="EMBL" id="JARBHB010000006">
    <property type="protein sequence ID" value="KAJ8881661.1"/>
    <property type="molecule type" value="Genomic_DNA"/>
</dbReference>
<protein>
    <recommendedName>
        <fullName evidence="3">DUF4371 domain-containing protein</fullName>
    </recommendedName>
</protein>
<proteinExistence type="predicted"/>
<dbReference type="PANTHER" id="PTHR45749">
    <property type="match status" value="1"/>
</dbReference>
<evidence type="ECO:0008006" key="3">
    <source>
        <dbReference type="Google" id="ProtNLM"/>
    </source>
</evidence>
<comment type="caution">
    <text evidence="1">The sequence shown here is derived from an EMBL/GenBank/DDBJ whole genome shotgun (WGS) entry which is preliminary data.</text>
</comment>
<evidence type="ECO:0000313" key="2">
    <source>
        <dbReference type="Proteomes" id="UP001159363"/>
    </source>
</evidence>
<evidence type="ECO:0000313" key="1">
    <source>
        <dbReference type="EMBL" id="KAJ8881661.1"/>
    </source>
</evidence>
<sequence length="122" mass="13951">MKTYEEKWLADGKYMSHNIVNEIIGLAGNKCLRKTCEVKTASVFSLIADGTSDESRTEQLVLCVRWVDRQFPIHEEPVGLYAMNFTDAESIEKGVLDVLIRLQLDIKSCHGQGIKWGIKYEW</sequence>
<gene>
    <name evidence="1" type="ORF">PR048_018147</name>
</gene>